<organism evidence="2 3">
    <name type="scientific">Rhizobium sullae</name>
    <name type="common">Rhizobium hedysari</name>
    <dbReference type="NCBI Taxonomy" id="50338"/>
    <lineage>
        <taxon>Bacteria</taxon>
        <taxon>Pseudomonadati</taxon>
        <taxon>Pseudomonadota</taxon>
        <taxon>Alphaproteobacteria</taxon>
        <taxon>Hyphomicrobiales</taxon>
        <taxon>Rhizobiaceae</taxon>
        <taxon>Rhizobium/Agrobacterium group</taxon>
        <taxon>Rhizobium</taxon>
    </lineage>
</organism>
<evidence type="ECO:0000256" key="1">
    <source>
        <dbReference type="SAM" id="MobiDB-lite"/>
    </source>
</evidence>
<proteinExistence type="predicted"/>
<feature type="region of interest" description="Disordered" evidence="1">
    <location>
        <begin position="32"/>
        <end position="60"/>
    </location>
</feature>
<dbReference type="EMBL" id="CP104143">
    <property type="protein sequence ID" value="UWU15370.1"/>
    <property type="molecule type" value="Genomic_DNA"/>
</dbReference>
<accession>A0ABY5XLJ2</accession>
<evidence type="ECO:0000313" key="3">
    <source>
        <dbReference type="Proteomes" id="UP001060123"/>
    </source>
</evidence>
<reference evidence="2" key="1">
    <citation type="submission" date="2022-09" db="EMBL/GenBank/DDBJ databases">
        <title>Australian commercial rhizobial inoculants.</title>
        <authorList>
            <person name="Kohlmeier M.G."/>
            <person name="O'Hara G.W."/>
            <person name="Colombi E."/>
            <person name="Ramsay J.P."/>
            <person name="Terpolilli J."/>
        </authorList>
    </citation>
    <scope>NUCLEOTIDE SEQUENCE</scope>
    <source>
        <strain evidence="2">WSM1592</strain>
    </source>
</reference>
<sequence length="91" mass="9832">MFFISLSCFKRRKALSWFWYKQLACLRFTPNATLVGPPATAGSGSSTDTESKDAPGQNAPSQYAELGAIFSKGKSCGGLISHEARALKRQS</sequence>
<protein>
    <submittedName>
        <fullName evidence="2">Uncharacterized protein</fullName>
    </submittedName>
</protein>
<keyword evidence="3" id="KW-1185">Reference proteome</keyword>
<gene>
    <name evidence="2" type="ORF">N2599_05020</name>
</gene>
<evidence type="ECO:0000313" key="2">
    <source>
        <dbReference type="EMBL" id="UWU15370.1"/>
    </source>
</evidence>
<name>A0ABY5XLJ2_RHISU</name>
<dbReference type="Proteomes" id="UP001060123">
    <property type="component" value="Chromosome"/>
</dbReference>
<dbReference type="RefSeq" id="WP_156915224.1">
    <property type="nucleotide sequence ID" value="NZ_CP104143.1"/>
</dbReference>